<dbReference type="PANTHER" id="PTHR42932">
    <property type="entry name" value="GENERAL STRESS PROTEIN 20U"/>
    <property type="match status" value="1"/>
</dbReference>
<dbReference type="InterPro" id="IPR012347">
    <property type="entry name" value="Ferritin-like"/>
</dbReference>
<evidence type="ECO:0000256" key="2">
    <source>
        <dbReference type="RuleBase" id="RU003875"/>
    </source>
</evidence>
<dbReference type="InterPro" id="IPR002177">
    <property type="entry name" value="DPS_DNA-bd"/>
</dbReference>
<dbReference type="AlphaFoldDB" id="A0A0B2AJG5"/>
<dbReference type="GO" id="GO:0003677">
    <property type="term" value="F:DNA binding"/>
    <property type="evidence" value="ECO:0007669"/>
    <property type="project" value="UniProtKB-KW"/>
</dbReference>
<dbReference type="InterPro" id="IPR009078">
    <property type="entry name" value="Ferritin-like_SF"/>
</dbReference>
<dbReference type="GO" id="GO:0008199">
    <property type="term" value="F:ferric iron binding"/>
    <property type="evidence" value="ECO:0007669"/>
    <property type="project" value="InterPro"/>
</dbReference>
<dbReference type="PRINTS" id="PR01346">
    <property type="entry name" value="HELNAPAPROT"/>
</dbReference>
<evidence type="ECO:0000259" key="3">
    <source>
        <dbReference type="Pfam" id="PF00210"/>
    </source>
</evidence>
<dbReference type="GO" id="GO:0016722">
    <property type="term" value="F:oxidoreductase activity, acting on metal ions"/>
    <property type="evidence" value="ECO:0007669"/>
    <property type="project" value="InterPro"/>
</dbReference>
<dbReference type="InterPro" id="IPR008331">
    <property type="entry name" value="Ferritin_DPS_dom"/>
</dbReference>
<evidence type="ECO:0000256" key="1">
    <source>
        <dbReference type="ARBA" id="ARBA00009497"/>
    </source>
</evidence>
<dbReference type="InterPro" id="IPR023188">
    <property type="entry name" value="DPS_DNA-bd_CS"/>
</dbReference>
<dbReference type="PIRSF" id="PIRSF005900">
    <property type="entry name" value="Dps"/>
    <property type="match status" value="1"/>
</dbReference>
<name>A0A0B2AJG5_9MICC</name>
<keyword evidence="5" id="KW-1185">Reference proteome</keyword>
<dbReference type="EMBL" id="JTDL01000133">
    <property type="protein sequence ID" value="KHL02028.1"/>
    <property type="molecule type" value="Genomic_DNA"/>
</dbReference>
<dbReference type="Proteomes" id="UP000030982">
    <property type="component" value="Unassembled WGS sequence"/>
</dbReference>
<dbReference type="SUPFAM" id="SSF47240">
    <property type="entry name" value="Ferritin-like"/>
    <property type="match status" value="1"/>
</dbReference>
<accession>A0A0B2AJG5</accession>
<sequence length="152" mass="16315">MKASDELAHGLQAILVDLIDLSLEGKQAHWNIVGSNFRDLHLQLDEVVATARLHADEVAERLRALHSVPDGRASTVAKTTSLKEGSEGLVTTSDAIDRVVAALEATCSTVRGVYEAVEKDDAATTDILNQIILQLEKLAWMVSAEKANTATA</sequence>
<dbReference type="Pfam" id="PF00210">
    <property type="entry name" value="Ferritin"/>
    <property type="match status" value="1"/>
</dbReference>
<dbReference type="RefSeq" id="WP_043124786.1">
    <property type="nucleotide sequence ID" value="NZ_JTDL01000133.1"/>
</dbReference>
<comment type="similarity">
    <text evidence="1 2">Belongs to the Dps family.</text>
</comment>
<reference evidence="4 5" key="1">
    <citation type="submission" date="2014-09" db="EMBL/GenBank/DDBJ databases">
        <title>Genome sequence of Sinomonas sp. MUSC 117.</title>
        <authorList>
            <person name="Lee L.-H."/>
        </authorList>
    </citation>
    <scope>NUCLEOTIDE SEQUENCE [LARGE SCALE GENOMIC DNA]</scope>
    <source>
        <strain evidence="4 5">MUSC 117</strain>
    </source>
</reference>
<protein>
    <submittedName>
        <fullName evidence="4">DNA-binding protein</fullName>
    </submittedName>
</protein>
<dbReference type="PROSITE" id="PS00818">
    <property type="entry name" value="DPS_1"/>
    <property type="match status" value="1"/>
</dbReference>
<dbReference type="STRING" id="1338436.LK10_13845"/>
<dbReference type="OrthoDB" id="9797687at2"/>
<dbReference type="Gene3D" id="1.20.1260.10">
    <property type="match status" value="1"/>
</dbReference>
<dbReference type="CDD" id="cd01043">
    <property type="entry name" value="DPS"/>
    <property type="match status" value="1"/>
</dbReference>
<comment type="caution">
    <text evidence="4">The sequence shown here is derived from an EMBL/GenBank/DDBJ whole genome shotgun (WGS) entry which is preliminary data.</text>
</comment>
<gene>
    <name evidence="4" type="ORF">LK10_13845</name>
</gene>
<evidence type="ECO:0000313" key="5">
    <source>
        <dbReference type="Proteomes" id="UP000030982"/>
    </source>
</evidence>
<proteinExistence type="inferred from homology"/>
<dbReference type="PANTHER" id="PTHR42932:SF2">
    <property type="entry name" value="DNA PROTECTION DURING STARVATION PROTEIN 1"/>
    <property type="match status" value="1"/>
</dbReference>
<feature type="domain" description="Ferritin/DPS" evidence="3">
    <location>
        <begin position="11"/>
        <end position="144"/>
    </location>
</feature>
<evidence type="ECO:0000313" key="4">
    <source>
        <dbReference type="EMBL" id="KHL02028.1"/>
    </source>
</evidence>
<organism evidence="4 5">
    <name type="scientific">Sinomonas humi</name>
    <dbReference type="NCBI Taxonomy" id="1338436"/>
    <lineage>
        <taxon>Bacteria</taxon>
        <taxon>Bacillati</taxon>
        <taxon>Actinomycetota</taxon>
        <taxon>Actinomycetes</taxon>
        <taxon>Micrococcales</taxon>
        <taxon>Micrococcaceae</taxon>
        <taxon>Sinomonas</taxon>
    </lineage>
</organism>
<keyword evidence="4" id="KW-0238">DNA-binding</keyword>